<evidence type="ECO:0000256" key="1">
    <source>
        <dbReference type="SAM" id="MobiDB-lite"/>
    </source>
</evidence>
<keyword evidence="3" id="KW-1185">Reference proteome</keyword>
<feature type="compositionally biased region" description="Low complexity" evidence="1">
    <location>
        <begin position="18"/>
        <end position="38"/>
    </location>
</feature>
<feature type="region of interest" description="Disordered" evidence="1">
    <location>
        <begin position="95"/>
        <end position="160"/>
    </location>
</feature>
<gene>
    <name evidence="2" type="ORF">OEZ85_003639</name>
</gene>
<evidence type="ECO:0000313" key="3">
    <source>
        <dbReference type="Proteomes" id="UP001244341"/>
    </source>
</evidence>
<feature type="region of interest" description="Disordered" evidence="1">
    <location>
        <begin position="1"/>
        <end position="38"/>
    </location>
</feature>
<evidence type="ECO:0008006" key="4">
    <source>
        <dbReference type="Google" id="ProtNLM"/>
    </source>
</evidence>
<accession>A0ABY8UC81</accession>
<dbReference type="Pfam" id="PF11267">
    <property type="entry name" value="DUF3067"/>
    <property type="match status" value="1"/>
</dbReference>
<reference evidence="2 3" key="1">
    <citation type="submission" date="2023-05" db="EMBL/GenBank/DDBJ databases">
        <title>A 100% complete, gapless, phased diploid assembly of the Scenedesmus obliquus UTEX 3031 genome.</title>
        <authorList>
            <person name="Biondi T.C."/>
            <person name="Hanschen E.R."/>
            <person name="Kwon T."/>
            <person name="Eng W."/>
            <person name="Kruse C.P.S."/>
            <person name="Koehler S.I."/>
            <person name="Kunde Y."/>
            <person name="Gleasner C.D."/>
            <person name="You Mak K.T."/>
            <person name="Polle J."/>
            <person name="Hovde B.T."/>
            <person name="Starkenburg S.R."/>
        </authorList>
    </citation>
    <scope>NUCLEOTIDE SEQUENCE [LARGE SCALE GENOMIC DNA]</scope>
    <source>
        <strain evidence="2 3">DOE0152z</strain>
    </source>
</reference>
<sequence>MLLSRTQLHGLCQGSRSPVARPQQAQPAAARRQAVLARDSNKTNWLKELFDFESWAPKSTKIWRLQQYQPPPAAAEQDAGSDAPDSFSILSDRVNRMRDSPSSSPSPSSSNSALLDPPEQQNNSSSSSSSMSGLNLTGFSSSSSSSLDADPNKSFSDADDDELSAALGKRISQIATNSGSWSESMDEEAMRQPLTGEEVRTLLLSKYGKQYDMSFVKRDVPGMKTFVCLNIMWLHLEQQSFKMSVEQYTEKLDGIAAMVNVLGQTDKVRAFLKAPAKSQKGLPRRPVVGTAISIRFDLDQAVIDEWFGRGYD</sequence>
<dbReference type="Proteomes" id="UP001244341">
    <property type="component" value="Chromosome 10b"/>
</dbReference>
<name>A0ABY8UC81_TETOB</name>
<feature type="compositionally biased region" description="Low complexity" evidence="1">
    <location>
        <begin position="100"/>
        <end position="112"/>
    </location>
</feature>
<dbReference type="PANTHER" id="PTHR35126">
    <property type="entry name" value="SLR0598 PROTEIN"/>
    <property type="match status" value="1"/>
</dbReference>
<dbReference type="EMBL" id="CP126217">
    <property type="protein sequence ID" value="WIA18970.1"/>
    <property type="molecule type" value="Genomic_DNA"/>
</dbReference>
<dbReference type="PANTHER" id="PTHR35126:SF1">
    <property type="entry name" value="DUF3067 DOMAIN-CONTAINING PROTEIN"/>
    <property type="match status" value="1"/>
</dbReference>
<dbReference type="InterPro" id="IPR021420">
    <property type="entry name" value="DUF3067"/>
</dbReference>
<protein>
    <recommendedName>
        <fullName evidence="4">Tim44-like domain-containing protein</fullName>
    </recommendedName>
</protein>
<dbReference type="Gene3D" id="3.30.428.40">
    <property type="entry name" value="Protein of unknown function DUF3067"/>
    <property type="match status" value="1"/>
</dbReference>
<proteinExistence type="predicted"/>
<evidence type="ECO:0000313" key="2">
    <source>
        <dbReference type="EMBL" id="WIA18970.1"/>
    </source>
</evidence>
<organism evidence="2 3">
    <name type="scientific">Tetradesmus obliquus</name>
    <name type="common">Green alga</name>
    <name type="synonym">Acutodesmus obliquus</name>
    <dbReference type="NCBI Taxonomy" id="3088"/>
    <lineage>
        <taxon>Eukaryota</taxon>
        <taxon>Viridiplantae</taxon>
        <taxon>Chlorophyta</taxon>
        <taxon>core chlorophytes</taxon>
        <taxon>Chlorophyceae</taxon>
        <taxon>CS clade</taxon>
        <taxon>Sphaeropleales</taxon>
        <taxon>Scenedesmaceae</taxon>
        <taxon>Tetradesmus</taxon>
    </lineage>
</organism>